<dbReference type="PANTHER" id="PTHR35302">
    <property type="match status" value="1"/>
</dbReference>
<feature type="transmembrane region" description="Helical" evidence="1">
    <location>
        <begin position="146"/>
        <end position="162"/>
    </location>
</feature>
<feature type="transmembrane region" description="Helical" evidence="1">
    <location>
        <begin position="115"/>
        <end position="140"/>
    </location>
</feature>
<organism evidence="2 3">
    <name type="scientific">Cyanidiococcus yangmingshanensis</name>
    <dbReference type="NCBI Taxonomy" id="2690220"/>
    <lineage>
        <taxon>Eukaryota</taxon>
        <taxon>Rhodophyta</taxon>
        <taxon>Bangiophyceae</taxon>
        <taxon>Cyanidiales</taxon>
        <taxon>Cyanidiaceae</taxon>
        <taxon>Cyanidiococcus</taxon>
    </lineage>
</organism>
<dbReference type="Pfam" id="PF12046">
    <property type="entry name" value="CCB1"/>
    <property type="match status" value="1"/>
</dbReference>
<dbReference type="AlphaFoldDB" id="A0A7J7ILF2"/>
<evidence type="ECO:0000313" key="3">
    <source>
        <dbReference type="Proteomes" id="UP000530660"/>
    </source>
</evidence>
<dbReference type="InterPro" id="IPR021919">
    <property type="entry name" value="CCB1"/>
</dbReference>
<keyword evidence="1" id="KW-1133">Transmembrane helix</keyword>
<feature type="transmembrane region" description="Helical" evidence="1">
    <location>
        <begin position="37"/>
        <end position="56"/>
    </location>
</feature>
<evidence type="ECO:0000313" key="2">
    <source>
        <dbReference type="EMBL" id="KAF6003131.1"/>
    </source>
</evidence>
<dbReference type="OrthoDB" id="447756at2759"/>
<gene>
    <name evidence="2" type="ORF">F1559_004469</name>
</gene>
<name>A0A7J7ILF2_9RHOD</name>
<proteinExistence type="predicted"/>
<dbReference type="Proteomes" id="UP000530660">
    <property type="component" value="Unassembled WGS sequence"/>
</dbReference>
<sequence>MQTIDAKIGVSILGAISAVANPAIASAAEAVDTTAPRVVGGLTFLLTLVGFIRFLVATGRPRIEQTNYTFVDVNEAGTSSVEELVGNYLSSRQYLPHEREMSRVVVFRGRTQPSVAVGAFLVFCAAGGLYALGLAAKVLLPGNSDWWYGLVLLSPLMWLYYWNTNQREEEFRFRVDPIPPEGKAILYVKGPRDEIEAMESALKLVRNRPAD</sequence>
<comment type="caution">
    <text evidence="2">The sequence shown here is derived from an EMBL/GenBank/DDBJ whole genome shotgun (WGS) entry which is preliminary data.</text>
</comment>
<dbReference type="EMBL" id="VWRR01000008">
    <property type="protein sequence ID" value="KAF6003131.1"/>
    <property type="molecule type" value="Genomic_DNA"/>
</dbReference>
<keyword evidence="1" id="KW-0812">Transmembrane</keyword>
<reference evidence="2 3" key="1">
    <citation type="journal article" date="2020" name="J. Phycol.">
        <title>Comparative genome analysis reveals Cyanidiococcus gen. nov., a new extremophilic red algal genus sister to Cyanidioschyzon (Cyanidioschyzonaceae, Rhodophyta).</title>
        <authorList>
            <person name="Liu S.-L."/>
            <person name="Chiang Y.-R."/>
            <person name="Yoon H.S."/>
            <person name="Fu H.-Y."/>
        </authorList>
    </citation>
    <scope>NUCLEOTIDE SEQUENCE [LARGE SCALE GENOMIC DNA]</scope>
    <source>
        <strain evidence="2 3">THAL066</strain>
    </source>
</reference>
<keyword evidence="1" id="KW-0472">Membrane</keyword>
<protein>
    <recommendedName>
        <fullName evidence="4">Cofactor assembly of complex C subunit B</fullName>
    </recommendedName>
</protein>
<evidence type="ECO:0008006" key="4">
    <source>
        <dbReference type="Google" id="ProtNLM"/>
    </source>
</evidence>
<accession>A0A7J7ILF2</accession>
<evidence type="ECO:0000256" key="1">
    <source>
        <dbReference type="SAM" id="Phobius"/>
    </source>
</evidence>
<keyword evidence="3" id="KW-1185">Reference proteome</keyword>
<dbReference type="PANTHER" id="PTHR35302:SF1">
    <property type="entry name" value="PROTEIN COFACTOR ASSEMBLY OF COMPLEX C SUBUNIT B CCB1, CHLOROPLASTIC"/>
    <property type="match status" value="1"/>
</dbReference>